<feature type="transmembrane region" description="Helical" evidence="30">
    <location>
        <begin position="87"/>
        <end position="111"/>
    </location>
</feature>
<keyword evidence="23" id="KW-0449">Lipoprotein</keyword>
<evidence type="ECO:0000256" key="12">
    <source>
        <dbReference type="ARBA" id="ARBA00022692"/>
    </source>
</evidence>
<dbReference type="InterPro" id="IPR000719">
    <property type="entry name" value="Prot_kinase_dom"/>
</dbReference>
<feature type="binding site" evidence="29">
    <location>
        <position position="372"/>
    </location>
    <ligand>
        <name>ATP</name>
        <dbReference type="ChEBI" id="CHEBI:30616"/>
    </ligand>
</feature>
<dbReference type="Pfam" id="PF03402">
    <property type="entry name" value="V1R"/>
    <property type="match status" value="1"/>
</dbReference>
<evidence type="ECO:0000256" key="6">
    <source>
        <dbReference type="ARBA" id="ARBA00022475"/>
    </source>
</evidence>
<dbReference type="EMBL" id="JAHDVG010000483">
    <property type="protein sequence ID" value="KAH1171726.1"/>
    <property type="molecule type" value="Genomic_DNA"/>
</dbReference>
<keyword evidence="18" id="KW-0333">Golgi apparatus</keyword>
<dbReference type="InterPro" id="IPR008271">
    <property type="entry name" value="Ser/Thr_kinase_AS"/>
</dbReference>
<dbReference type="PRINTS" id="PR00237">
    <property type="entry name" value="GPCRRHODOPSN"/>
</dbReference>
<dbReference type="FunFam" id="3.30.200.20:FF:000331">
    <property type="entry name" value="Calcium/calmodulin-dependent protein kinase type 1G"/>
    <property type="match status" value="1"/>
</dbReference>
<feature type="domain" description="Protein kinase" evidence="31">
    <location>
        <begin position="339"/>
        <end position="593"/>
    </location>
</feature>
<dbReference type="PROSITE" id="PS50262">
    <property type="entry name" value="G_PROTEIN_RECEP_F1_2"/>
    <property type="match status" value="1"/>
</dbReference>
<evidence type="ECO:0000256" key="10">
    <source>
        <dbReference type="ARBA" id="ARBA00022533"/>
    </source>
</evidence>
<proteinExistence type="inferred from homology"/>
<evidence type="ECO:0000256" key="17">
    <source>
        <dbReference type="ARBA" id="ARBA00022989"/>
    </source>
</evidence>
<keyword evidence="8" id="KW-0589">Pheromone response</keyword>
<evidence type="ECO:0000313" key="34">
    <source>
        <dbReference type="Proteomes" id="UP000827986"/>
    </source>
</evidence>
<reference evidence="33" key="1">
    <citation type="submission" date="2021-09" db="EMBL/GenBank/DDBJ databases">
        <title>The genome of Mauremys mutica provides insights into the evolution of semi-aquatic lifestyle.</title>
        <authorList>
            <person name="Gong S."/>
            <person name="Gao Y."/>
        </authorList>
    </citation>
    <scope>NUCLEOTIDE SEQUENCE</scope>
    <source>
        <strain evidence="33">MM-2020</strain>
        <tissue evidence="33">Muscle</tissue>
    </source>
</reference>
<feature type="domain" description="G-protein coupled receptors family 1 profile" evidence="32">
    <location>
        <begin position="22"/>
        <end position="286"/>
    </location>
</feature>
<dbReference type="SUPFAM" id="SSF56112">
    <property type="entry name" value="Protein kinase-like (PK-like)"/>
    <property type="match status" value="1"/>
</dbReference>
<keyword evidence="14" id="KW-0418">Kinase</keyword>
<dbReference type="Gene3D" id="1.20.1070.10">
    <property type="entry name" value="Rhodopsin 7-helix transmembrane proteins"/>
    <property type="match status" value="1"/>
</dbReference>
<evidence type="ECO:0000256" key="23">
    <source>
        <dbReference type="ARBA" id="ARBA00023288"/>
    </source>
</evidence>
<evidence type="ECO:0000256" key="28">
    <source>
        <dbReference type="ARBA" id="ARBA00083144"/>
    </source>
</evidence>
<evidence type="ECO:0000256" key="25">
    <source>
        <dbReference type="ARBA" id="ARBA00060242"/>
    </source>
</evidence>
<evidence type="ECO:0000256" key="14">
    <source>
        <dbReference type="ARBA" id="ARBA00022777"/>
    </source>
</evidence>
<evidence type="ECO:0000256" key="5">
    <source>
        <dbReference type="ARBA" id="ARBA00010663"/>
    </source>
</evidence>
<evidence type="ECO:0000256" key="8">
    <source>
        <dbReference type="ARBA" id="ARBA00022507"/>
    </source>
</evidence>
<evidence type="ECO:0000256" key="22">
    <source>
        <dbReference type="ARBA" id="ARBA00023224"/>
    </source>
</evidence>
<accession>A0A9D3X1P5</accession>
<gene>
    <name evidence="33" type="ORF">KIL84_007344</name>
</gene>
<evidence type="ECO:0000259" key="32">
    <source>
        <dbReference type="PROSITE" id="PS50262"/>
    </source>
</evidence>
<comment type="similarity">
    <text evidence="5">Belongs to the G-protein coupled receptor 1 family.</text>
</comment>
<dbReference type="GO" id="GO:0004683">
    <property type="term" value="F:calcium/calmodulin-dependent protein kinase activity"/>
    <property type="evidence" value="ECO:0007669"/>
    <property type="project" value="UniProtKB-ARBA"/>
</dbReference>
<dbReference type="PROSITE" id="PS00107">
    <property type="entry name" value="PROTEIN_KINASE_ATP"/>
    <property type="match status" value="1"/>
</dbReference>
<evidence type="ECO:0000256" key="29">
    <source>
        <dbReference type="PROSITE-ProRule" id="PRU10141"/>
    </source>
</evidence>
<dbReference type="GO" id="GO:0005524">
    <property type="term" value="F:ATP binding"/>
    <property type="evidence" value="ECO:0007669"/>
    <property type="project" value="UniProtKB-UniRule"/>
</dbReference>
<dbReference type="GO" id="GO:0005886">
    <property type="term" value="C:plasma membrane"/>
    <property type="evidence" value="ECO:0007669"/>
    <property type="project" value="UniProtKB-SubCell"/>
</dbReference>
<evidence type="ECO:0000256" key="19">
    <source>
        <dbReference type="ARBA" id="ARBA00023040"/>
    </source>
</evidence>
<sequence length="789" mass="88818">MEAWFIFDMVGFILLDMVGIPGNLIILYAFTHMLICHRKVTPSEIILSNLALSNLLVILTQGIPITLKTFRLQNTYNDLVCKITLHIYCMGRAMTICITSLLGCFQCILIVPSPCKWLRLRENLLKNLSSVMISFWCFNLFVCSTHLAYSSSQAAANSSIIKSYTVVYNFCCVVFPSRLLYLGNGAVSVTRDLFFLGIMTLSSCYLLSMFYQHGKQAKHLLGLHTKHMEIQAAKAVVALLIMYLLCFGLDSLFRVYTLCMYPVSLSLIDARMFLDSCYSAISPLLIILTNKKVQTGLKCSTKRRPLPEFPASALEKMGRKEVDDTRSWKKPTNNIRKTFIFMEALGSGAFSEVFLVKQRITGKLFALKCIKKSPVIQDSSLENEIAVLKKIKHENIVTLEDIYESATHFYLVMQLVSGGELFDRILERGVYTEKDASVVIRQVLAAVKYLHENGIVHRDLKPENLLYLTPEENSKIMITDFGLSKMEQNGIMSTACGTPGYVAPEVLAQKPYSKAVDCWSIGVITYILLCGYPPFYEETESKLFEKIKEGYYEFESPFWDDISESAKDFISHLLEKDPNERFTCDRALRHPWIDGNTALHRDIYPSVSAQIQKNFAKSKWRQAFNAAAVVRHMKKLHMNCHAQADTSLPIIQVSEVSRLNSPMVTSQETPTQDKKMLIPMLACQIPPSQLDQNTRMTQSKSLDHLVNGSLPVNKCLILPDNQSPPTLTSCGCSSASEGHEKVKTVFCSESALLKKAAKNHHFKSEVIVPMKTSNNSYRGTGQTGVCLVM</sequence>
<evidence type="ECO:0000256" key="3">
    <source>
        <dbReference type="ARBA" id="ARBA00004496"/>
    </source>
</evidence>
<protein>
    <recommendedName>
        <fullName evidence="26">Calcium/calmodulin-dependent protein kinase type 1G</fullName>
    </recommendedName>
    <alternativeName>
        <fullName evidence="27">CaM kinase I gamma</fullName>
    </alternativeName>
    <alternativeName>
        <fullName evidence="28">CaMK-like CREB kinase III</fullName>
    </alternativeName>
</protein>
<dbReference type="PROSITE" id="PS50011">
    <property type="entry name" value="PROTEIN_KINASE_DOM"/>
    <property type="match status" value="1"/>
</dbReference>
<evidence type="ECO:0000256" key="21">
    <source>
        <dbReference type="ARBA" id="ARBA00023170"/>
    </source>
</evidence>
<dbReference type="GO" id="GO:0000139">
    <property type="term" value="C:Golgi membrane"/>
    <property type="evidence" value="ECO:0007669"/>
    <property type="project" value="UniProtKB-SubCell"/>
</dbReference>
<evidence type="ECO:0000313" key="33">
    <source>
        <dbReference type="EMBL" id="KAH1171726.1"/>
    </source>
</evidence>
<comment type="subcellular location">
    <subcellularLocation>
        <location evidence="4">Cell membrane</location>
        <topology evidence="4">Multi-pass membrane protein</topology>
    </subcellularLocation>
    <subcellularLocation>
        <location evidence="1">Cell membrane</location>
        <topology evidence="1">Peripheral membrane protein</topology>
    </subcellularLocation>
    <subcellularLocation>
        <location evidence="3">Cytoplasm</location>
    </subcellularLocation>
    <subcellularLocation>
        <location evidence="2">Golgi apparatus membrane</location>
        <topology evidence="2">Peripheral membrane protein</topology>
    </subcellularLocation>
</comment>
<evidence type="ECO:0000256" key="15">
    <source>
        <dbReference type="ARBA" id="ARBA00022840"/>
    </source>
</evidence>
<keyword evidence="13 29" id="KW-0547">Nucleotide-binding</keyword>
<evidence type="ECO:0000256" key="16">
    <source>
        <dbReference type="ARBA" id="ARBA00022860"/>
    </source>
</evidence>
<dbReference type="InterPro" id="IPR017452">
    <property type="entry name" value="GPCR_Rhodpsn_7TM"/>
</dbReference>
<dbReference type="Gene3D" id="1.10.510.10">
    <property type="entry name" value="Transferase(Phosphotransferase) domain 1"/>
    <property type="match status" value="1"/>
</dbReference>
<dbReference type="GO" id="GO:0005516">
    <property type="term" value="F:calmodulin binding"/>
    <property type="evidence" value="ECO:0007669"/>
    <property type="project" value="UniProtKB-KW"/>
</dbReference>
<keyword evidence="7" id="KW-0963">Cytoplasm</keyword>
<comment type="function">
    <text evidence="25">Calcium/calmodulin-dependent protein kinase belonging to a proposed calcium-triggered signaling cascade. In vitro phosphorylates transcription factor CREB1.</text>
</comment>
<keyword evidence="34" id="KW-1185">Reference proteome</keyword>
<evidence type="ECO:0000256" key="24">
    <source>
        <dbReference type="ARBA" id="ARBA00023289"/>
    </source>
</evidence>
<keyword evidence="19" id="KW-0297">G-protein coupled receptor</keyword>
<dbReference type="PROSITE" id="PS00108">
    <property type="entry name" value="PROTEIN_KINASE_ST"/>
    <property type="match status" value="1"/>
</dbReference>
<dbReference type="SUPFAM" id="SSF81321">
    <property type="entry name" value="Family A G protein-coupled receptor-like"/>
    <property type="match status" value="1"/>
</dbReference>
<evidence type="ECO:0000256" key="13">
    <source>
        <dbReference type="ARBA" id="ARBA00022741"/>
    </source>
</evidence>
<feature type="transmembrane region" description="Helical" evidence="30">
    <location>
        <begin position="193"/>
        <end position="211"/>
    </location>
</feature>
<dbReference type="GO" id="GO:0016503">
    <property type="term" value="F:pheromone receptor activity"/>
    <property type="evidence" value="ECO:0007669"/>
    <property type="project" value="InterPro"/>
</dbReference>
<feature type="transmembrane region" description="Helical" evidence="30">
    <location>
        <begin position="12"/>
        <end position="34"/>
    </location>
</feature>
<dbReference type="FunFam" id="1.10.510.10:FF:000026">
    <property type="entry name" value="Calcium/calmodulin-dependent protein kinase type 1"/>
    <property type="match status" value="1"/>
</dbReference>
<dbReference type="InterPro" id="IPR017441">
    <property type="entry name" value="Protein_kinase_ATP_BS"/>
</dbReference>
<dbReference type="InterPro" id="IPR000276">
    <property type="entry name" value="GPCR_Rhodpsn"/>
</dbReference>
<dbReference type="InterPro" id="IPR011009">
    <property type="entry name" value="Kinase-like_dom_sf"/>
</dbReference>
<dbReference type="SMART" id="SM00220">
    <property type="entry name" value="S_TKc"/>
    <property type="match status" value="1"/>
</dbReference>
<evidence type="ECO:0000256" key="11">
    <source>
        <dbReference type="ARBA" id="ARBA00022679"/>
    </source>
</evidence>
<dbReference type="PANTHER" id="PTHR24347">
    <property type="entry name" value="SERINE/THREONINE-PROTEIN KINASE"/>
    <property type="match status" value="1"/>
</dbReference>
<evidence type="ECO:0000256" key="1">
    <source>
        <dbReference type="ARBA" id="ARBA00004202"/>
    </source>
</evidence>
<keyword evidence="21" id="KW-0675">Receptor</keyword>
<keyword evidence="10" id="KW-0021">Allosteric enzyme</keyword>
<keyword evidence="17 30" id="KW-1133">Transmembrane helix</keyword>
<keyword evidence="12 30" id="KW-0812">Transmembrane</keyword>
<keyword evidence="11" id="KW-0808">Transferase</keyword>
<evidence type="ECO:0000256" key="27">
    <source>
        <dbReference type="ARBA" id="ARBA00075155"/>
    </source>
</evidence>
<comment type="caution">
    <text evidence="33">The sequence shown here is derived from an EMBL/GenBank/DDBJ whole genome shotgun (WGS) entry which is preliminary data.</text>
</comment>
<keyword evidence="9" id="KW-0723">Serine/threonine-protein kinase</keyword>
<keyword evidence="6" id="KW-1003">Cell membrane</keyword>
<dbReference type="CDD" id="cd14166">
    <property type="entry name" value="STKc_CaMKI_gamma"/>
    <property type="match status" value="1"/>
</dbReference>
<keyword evidence="24" id="KW-0636">Prenylation</keyword>
<keyword evidence="15 29" id="KW-0067">ATP-binding</keyword>
<evidence type="ECO:0000256" key="2">
    <source>
        <dbReference type="ARBA" id="ARBA00004395"/>
    </source>
</evidence>
<evidence type="ECO:0000259" key="31">
    <source>
        <dbReference type="PROSITE" id="PS50011"/>
    </source>
</evidence>
<feature type="transmembrane region" description="Helical" evidence="30">
    <location>
        <begin position="46"/>
        <end position="67"/>
    </location>
</feature>
<evidence type="ECO:0000256" key="7">
    <source>
        <dbReference type="ARBA" id="ARBA00022490"/>
    </source>
</evidence>
<organism evidence="33 34">
    <name type="scientific">Mauremys mutica</name>
    <name type="common">yellowpond turtle</name>
    <dbReference type="NCBI Taxonomy" id="74926"/>
    <lineage>
        <taxon>Eukaryota</taxon>
        <taxon>Metazoa</taxon>
        <taxon>Chordata</taxon>
        <taxon>Craniata</taxon>
        <taxon>Vertebrata</taxon>
        <taxon>Euteleostomi</taxon>
        <taxon>Archelosauria</taxon>
        <taxon>Testudinata</taxon>
        <taxon>Testudines</taxon>
        <taxon>Cryptodira</taxon>
        <taxon>Durocryptodira</taxon>
        <taxon>Testudinoidea</taxon>
        <taxon>Geoemydidae</taxon>
        <taxon>Geoemydinae</taxon>
        <taxon>Mauremys</taxon>
    </lineage>
</organism>
<dbReference type="Gene3D" id="3.30.200.20">
    <property type="entry name" value="Phosphorylase Kinase, domain 1"/>
    <property type="match status" value="1"/>
</dbReference>
<keyword evidence="20 30" id="KW-0472">Membrane</keyword>
<feature type="transmembrane region" description="Helical" evidence="30">
    <location>
        <begin position="131"/>
        <end position="149"/>
    </location>
</feature>
<evidence type="ECO:0000256" key="4">
    <source>
        <dbReference type="ARBA" id="ARBA00004651"/>
    </source>
</evidence>
<evidence type="ECO:0000256" key="26">
    <source>
        <dbReference type="ARBA" id="ARBA00071781"/>
    </source>
</evidence>
<evidence type="ECO:0000256" key="18">
    <source>
        <dbReference type="ARBA" id="ARBA00023034"/>
    </source>
</evidence>
<dbReference type="GO" id="GO:0019236">
    <property type="term" value="P:response to pheromone"/>
    <property type="evidence" value="ECO:0007669"/>
    <property type="project" value="UniProtKB-KW"/>
</dbReference>
<keyword evidence="22" id="KW-0807">Transducer</keyword>
<dbReference type="AlphaFoldDB" id="A0A9D3X1P5"/>
<name>A0A9D3X1P5_9SAUR</name>
<dbReference type="InterPro" id="IPR004072">
    <property type="entry name" value="Vmron_rcpt_1"/>
</dbReference>
<dbReference type="Pfam" id="PF00069">
    <property type="entry name" value="Pkinase"/>
    <property type="match status" value="1"/>
</dbReference>
<feature type="transmembrane region" description="Helical" evidence="30">
    <location>
        <begin position="232"/>
        <end position="256"/>
    </location>
</feature>
<evidence type="ECO:0000256" key="30">
    <source>
        <dbReference type="SAM" id="Phobius"/>
    </source>
</evidence>
<keyword evidence="16" id="KW-0112">Calmodulin-binding</keyword>
<feature type="transmembrane region" description="Helical" evidence="30">
    <location>
        <begin position="161"/>
        <end position="181"/>
    </location>
</feature>
<dbReference type="Proteomes" id="UP000827986">
    <property type="component" value="Unassembled WGS sequence"/>
</dbReference>
<evidence type="ECO:0000256" key="9">
    <source>
        <dbReference type="ARBA" id="ARBA00022527"/>
    </source>
</evidence>
<evidence type="ECO:0000256" key="20">
    <source>
        <dbReference type="ARBA" id="ARBA00023136"/>
    </source>
</evidence>